<dbReference type="Gene3D" id="3.30.420.40">
    <property type="match status" value="2"/>
</dbReference>
<comment type="caution">
    <text evidence="2">The sequence shown here is derived from an EMBL/GenBank/DDBJ whole genome shotgun (WGS) entry which is preliminary data.</text>
</comment>
<reference evidence="2 3" key="1">
    <citation type="submission" date="2017-12" db="EMBL/GenBank/DDBJ databases">
        <title>Phylogenetic diversity of female urinary microbiome.</title>
        <authorList>
            <person name="Thomas-White K."/>
            <person name="Wolfe A.J."/>
        </authorList>
    </citation>
    <scope>NUCLEOTIDE SEQUENCE [LARGE SCALE GENOMIC DNA]</scope>
    <source>
        <strain evidence="2 3">UMB0250</strain>
    </source>
</reference>
<dbReference type="Pfam" id="PF00480">
    <property type="entry name" value="ROK"/>
    <property type="match status" value="1"/>
</dbReference>
<sequence length="313" mass="31874">MSTLLALDIGGTKVAWAVVNAQDLAVEERGEIATLAHEGGAAVARRIGAETARILGTRPDIEGIAVASAGVVDSETGRIVSATNTMPGWGGTELARILREASGVSAVEILNDVHAHGLGEARLGAGRGKETVLVLAVGTGIGGALIVGGEPALGDHFLAGHFGHIHHHLGSGMPCSCGREGHIEAFCSGSGITAWYESRRGPGDPAAANGRELQALADSGHGLANACFTESGWAIGECLGSLANCLDPSLIVLSGSMTRSGPLWWEAVKKGYVEQAMNGVADIGIVPGRLGGDAPLLGAVLHFLNRHSSALKD</sequence>
<dbReference type="InterPro" id="IPR000600">
    <property type="entry name" value="ROK"/>
</dbReference>
<evidence type="ECO:0000313" key="2">
    <source>
        <dbReference type="EMBL" id="PKY66496.1"/>
    </source>
</evidence>
<evidence type="ECO:0000256" key="1">
    <source>
        <dbReference type="ARBA" id="ARBA00006479"/>
    </source>
</evidence>
<dbReference type="EMBL" id="PKKJ01000003">
    <property type="protein sequence ID" value="PKY66496.1"/>
    <property type="molecule type" value="Genomic_DNA"/>
</dbReference>
<proteinExistence type="inferred from homology"/>
<dbReference type="InterPro" id="IPR049874">
    <property type="entry name" value="ROK_cs"/>
</dbReference>
<dbReference type="OrthoDB" id="8772678at2"/>
<protein>
    <submittedName>
        <fullName evidence="2">ROK family protein</fullName>
    </submittedName>
</protein>
<organism evidence="2 3">
    <name type="scientific">Schaalia turicensis</name>
    <dbReference type="NCBI Taxonomy" id="131111"/>
    <lineage>
        <taxon>Bacteria</taxon>
        <taxon>Bacillati</taxon>
        <taxon>Actinomycetota</taxon>
        <taxon>Actinomycetes</taxon>
        <taxon>Actinomycetales</taxon>
        <taxon>Actinomycetaceae</taxon>
        <taxon>Schaalia</taxon>
    </lineage>
</organism>
<dbReference type="PANTHER" id="PTHR18964:SF169">
    <property type="entry name" value="N-ACETYLMANNOSAMINE KINASE"/>
    <property type="match status" value="1"/>
</dbReference>
<dbReference type="PANTHER" id="PTHR18964">
    <property type="entry name" value="ROK (REPRESSOR, ORF, KINASE) FAMILY"/>
    <property type="match status" value="1"/>
</dbReference>
<dbReference type="RefSeq" id="WP_101628009.1">
    <property type="nucleotide sequence ID" value="NZ_JBQOSN010000008.1"/>
</dbReference>
<dbReference type="Proteomes" id="UP000234545">
    <property type="component" value="Unassembled WGS sequence"/>
</dbReference>
<gene>
    <name evidence="2" type="ORF">CYJ25_04540</name>
</gene>
<dbReference type="PROSITE" id="PS01125">
    <property type="entry name" value="ROK"/>
    <property type="match status" value="1"/>
</dbReference>
<dbReference type="InterPro" id="IPR043129">
    <property type="entry name" value="ATPase_NBD"/>
</dbReference>
<comment type="similarity">
    <text evidence="1">Belongs to the ROK (NagC/XylR) family.</text>
</comment>
<name>A0A2I1I5T6_9ACTO</name>
<evidence type="ECO:0000313" key="3">
    <source>
        <dbReference type="Proteomes" id="UP000234545"/>
    </source>
</evidence>
<dbReference type="AlphaFoldDB" id="A0A2I1I5T6"/>
<dbReference type="SUPFAM" id="SSF53067">
    <property type="entry name" value="Actin-like ATPase domain"/>
    <property type="match status" value="1"/>
</dbReference>
<accession>A0A2I1I5T6</accession>